<reference evidence="2 3" key="1">
    <citation type="submission" date="2018-03" db="EMBL/GenBank/DDBJ databases">
        <title>Genomic Encyclopedia of Type Strains, Phase III (KMG-III): the genomes of soil and plant-associated and newly described type strains.</title>
        <authorList>
            <person name="Whitman W."/>
        </authorList>
    </citation>
    <scope>NUCLEOTIDE SEQUENCE [LARGE SCALE GENOMIC DNA]</scope>
    <source>
        <strain evidence="2 3">CGMCC 4.7067</strain>
    </source>
</reference>
<dbReference type="InterPro" id="IPR038765">
    <property type="entry name" value="Papain-like_cys_pep_sf"/>
</dbReference>
<protein>
    <submittedName>
        <fullName evidence="2">Transglutaminase superfamily protein</fullName>
    </submittedName>
</protein>
<feature type="domain" description="Transglutaminase-like" evidence="1">
    <location>
        <begin position="23"/>
        <end position="120"/>
    </location>
</feature>
<dbReference type="InterPro" id="IPR002931">
    <property type="entry name" value="Transglutaminase-like"/>
</dbReference>
<name>A0A2T0USP8_9ACTN</name>
<gene>
    <name evidence="2" type="ORF">B0I28_102566</name>
</gene>
<accession>A0A2T0USP8</accession>
<dbReference type="Proteomes" id="UP000238176">
    <property type="component" value="Unassembled WGS sequence"/>
</dbReference>
<evidence type="ECO:0000259" key="1">
    <source>
        <dbReference type="Pfam" id="PF01841"/>
    </source>
</evidence>
<evidence type="ECO:0000313" key="3">
    <source>
        <dbReference type="Proteomes" id="UP000238176"/>
    </source>
</evidence>
<dbReference type="AlphaFoldDB" id="A0A2T0USP8"/>
<comment type="caution">
    <text evidence="2">The sequence shown here is derived from an EMBL/GenBank/DDBJ whole genome shotgun (WGS) entry which is preliminary data.</text>
</comment>
<dbReference type="Pfam" id="PF01841">
    <property type="entry name" value="Transglut_core"/>
    <property type="match status" value="1"/>
</dbReference>
<evidence type="ECO:0000313" key="2">
    <source>
        <dbReference type="EMBL" id="PRY60951.1"/>
    </source>
</evidence>
<keyword evidence="3" id="KW-1185">Reference proteome</keyword>
<organism evidence="2 3">
    <name type="scientific">Glycomyces artemisiae</name>
    <dbReference type="NCBI Taxonomy" id="1076443"/>
    <lineage>
        <taxon>Bacteria</taxon>
        <taxon>Bacillati</taxon>
        <taxon>Actinomycetota</taxon>
        <taxon>Actinomycetes</taxon>
        <taxon>Glycomycetales</taxon>
        <taxon>Glycomycetaceae</taxon>
        <taxon>Glycomyces</taxon>
    </lineage>
</organism>
<dbReference type="Gene3D" id="3.10.620.30">
    <property type="match status" value="1"/>
</dbReference>
<sequence>MNDDLAYYAEPGPLTKGAKELPSDIRELLAAVQDRLVHEPGHPDHPTGHLRRAEEILAHPDRPLLGSCRHFTLLVVVALRAHGIPARARCGFATYFVPGWHIDHWVAEYWHDGAWRLADAQLHPSLIADLGIDFDPVDVPRTGFHVAGTTWLQYRSGDLDPHRCGIEGPDTHGPWWIASNLIRDTAALSKLELLPWDVWGAMPGPTDPITEDLTTLLDNLATLTTNPETAADSRTLYPTESVKVPEKVFNFLRGSTELVDLDA</sequence>
<dbReference type="EMBL" id="PVTJ01000002">
    <property type="protein sequence ID" value="PRY60951.1"/>
    <property type="molecule type" value="Genomic_DNA"/>
</dbReference>
<dbReference type="OrthoDB" id="148799at2"/>
<proteinExistence type="predicted"/>
<dbReference type="SUPFAM" id="SSF54001">
    <property type="entry name" value="Cysteine proteinases"/>
    <property type="match status" value="1"/>
</dbReference>
<dbReference type="RefSeq" id="WP_106363115.1">
    <property type="nucleotide sequence ID" value="NZ_PVTJ01000002.1"/>
</dbReference>